<dbReference type="GO" id="GO:0003676">
    <property type="term" value="F:nucleic acid binding"/>
    <property type="evidence" value="ECO:0007669"/>
    <property type="project" value="InterPro"/>
</dbReference>
<name>A0A6C0FBA3_9ZZZZ</name>
<evidence type="ECO:0008006" key="2">
    <source>
        <dbReference type="Google" id="ProtNLM"/>
    </source>
</evidence>
<dbReference type="Gene3D" id="3.30.420.10">
    <property type="entry name" value="Ribonuclease H-like superfamily/Ribonuclease H"/>
    <property type="match status" value="1"/>
</dbReference>
<dbReference type="AlphaFoldDB" id="A0A6C0FBA3"/>
<sequence length="310" mass="36421">MKILSFDIGIRNMAICCLELNKEDSKVNIIHWDVLNLIELSDTETHSCSQINNPKTKKSSPSCCTRKAKFMKNSEYYCEKHAKSSPFLIPTKETKLPYLKKQKLEKIITIAHSLFIFENNEEKWKKDDYVKKINEHYESKCLEPIANKKKKAGDVDLIEIGKNMKKELDKVNFDDILHIVIENQLSPLASRMKTIQGMLAQYFIMKYEDASIHFVSSANKLKQFEDKNKSKKDAEIKNKNSTNPNYKEHKKDGIFYTKEIIEKNNYFNNWTEKMNTKKKDDLADCFLQGLWFFKQQNIIFYADDLKIKIV</sequence>
<proteinExistence type="predicted"/>
<reference evidence="1" key="1">
    <citation type="journal article" date="2020" name="Nature">
        <title>Giant virus diversity and host interactions through global metagenomics.</title>
        <authorList>
            <person name="Schulz F."/>
            <person name="Roux S."/>
            <person name="Paez-Espino D."/>
            <person name="Jungbluth S."/>
            <person name="Walsh D.A."/>
            <person name="Denef V.J."/>
            <person name="McMahon K.D."/>
            <person name="Konstantinidis K.T."/>
            <person name="Eloe-Fadrosh E.A."/>
            <person name="Kyrpides N.C."/>
            <person name="Woyke T."/>
        </authorList>
    </citation>
    <scope>NUCLEOTIDE SEQUENCE</scope>
    <source>
        <strain evidence="1">GVMAG-S-ERX556049-19</strain>
    </source>
</reference>
<protein>
    <recommendedName>
        <fullName evidence="2">Mitochondrial resolvase Ydc2 catalytic domain-containing protein</fullName>
    </recommendedName>
</protein>
<dbReference type="InterPro" id="IPR036397">
    <property type="entry name" value="RNaseH_sf"/>
</dbReference>
<dbReference type="EMBL" id="MN738826">
    <property type="protein sequence ID" value="QHT38131.1"/>
    <property type="molecule type" value="Genomic_DNA"/>
</dbReference>
<dbReference type="InterPro" id="IPR012337">
    <property type="entry name" value="RNaseH-like_sf"/>
</dbReference>
<evidence type="ECO:0000313" key="1">
    <source>
        <dbReference type="EMBL" id="QHT38131.1"/>
    </source>
</evidence>
<dbReference type="SUPFAM" id="SSF53098">
    <property type="entry name" value="Ribonuclease H-like"/>
    <property type="match status" value="1"/>
</dbReference>
<accession>A0A6C0FBA3</accession>
<organism evidence="1">
    <name type="scientific">viral metagenome</name>
    <dbReference type="NCBI Taxonomy" id="1070528"/>
    <lineage>
        <taxon>unclassified sequences</taxon>
        <taxon>metagenomes</taxon>
        <taxon>organismal metagenomes</taxon>
    </lineage>
</organism>